<keyword evidence="7" id="KW-0915">Sodium</keyword>
<feature type="transmembrane region" description="Helical" evidence="11">
    <location>
        <begin position="168"/>
        <end position="187"/>
    </location>
</feature>
<evidence type="ECO:0000256" key="2">
    <source>
        <dbReference type="ARBA" id="ARBA00022448"/>
    </source>
</evidence>
<dbReference type="SMART" id="SM00100">
    <property type="entry name" value="cNMP"/>
    <property type="match status" value="1"/>
</dbReference>
<feature type="transmembrane region" description="Helical" evidence="11">
    <location>
        <begin position="34"/>
        <end position="53"/>
    </location>
</feature>
<reference evidence="13" key="1">
    <citation type="journal article" date="2014" name="ISME J.">
        <title>Ecophysiology of Thioploca ingrica as revealed by the complete genome sequence supplemented with proteomic evidence.</title>
        <authorList>
            <person name="Kojima H."/>
            <person name="Ogura Y."/>
            <person name="Yamamoto N."/>
            <person name="Togashi T."/>
            <person name="Mori H."/>
            <person name="Watanabe T."/>
            <person name="Nemoto F."/>
            <person name="Kurokawa K."/>
            <person name="Hayashi T."/>
            <person name="Fukui M."/>
        </authorList>
    </citation>
    <scope>NUCLEOTIDE SEQUENCE [LARGE SCALE GENOMIC DNA]</scope>
</reference>
<evidence type="ECO:0000256" key="11">
    <source>
        <dbReference type="SAM" id="Phobius"/>
    </source>
</evidence>
<feature type="transmembrane region" description="Helical" evidence="11">
    <location>
        <begin position="288"/>
        <end position="308"/>
    </location>
</feature>
<name>A0A090ADX7_9GAMM</name>
<dbReference type="GO" id="GO:0015386">
    <property type="term" value="F:potassium:proton antiporter activity"/>
    <property type="evidence" value="ECO:0007669"/>
    <property type="project" value="TreeGrafter"/>
</dbReference>
<evidence type="ECO:0000256" key="3">
    <source>
        <dbReference type="ARBA" id="ARBA00022449"/>
    </source>
</evidence>
<dbReference type="InterPro" id="IPR006153">
    <property type="entry name" value="Cation/H_exchanger_TM"/>
</dbReference>
<dbReference type="OrthoDB" id="61906at2"/>
<dbReference type="HOGENOM" id="CLU_005912_8_0_6"/>
<dbReference type="PANTHER" id="PTHR10110">
    <property type="entry name" value="SODIUM/HYDROGEN EXCHANGER"/>
    <property type="match status" value="1"/>
</dbReference>
<organism evidence="13 14">
    <name type="scientific">Thioploca ingrica</name>
    <dbReference type="NCBI Taxonomy" id="40754"/>
    <lineage>
        <taxon>Bacteria</taxon>
        <taxon>Pseudomonadati</taxon>
        <taxon>Pseudomonadota</taxon>
        <taxon>Gammaproteobacteria</taxon>
        <taxon>Thiotrichales</taxon>
        <taxon>Thiotrichaceae</taxon>
        <taxon>Thioploca</taxon>
    </lineage>
</organism>
<evidence type="ECO:0000256" key="8">
    <source>
        <dbReference type="ARBA" id="ARBA00023065"/>
    </source>
</evidence>
<dbReference type="GO" id="GO:0051453">
    <property type="term" value="P:regulation of intracellular pH"/>
    <property type="evidence" value="ECO:0007669"/>
    <property type="project" value="TreeGrafter"/>
</dbReference>
<comment type="subcellular location">
    <subcellularLocation>
        <location evidence="1">Cell membrane</location>
        <topology evidence="1">Multi-pass membrane protein</topology>
    </subcellularLocation>
</comment>
<evidence type="ECO:0000256" key="9">
    <source>
        <dbReference type="ARBA" id="ARBA00023136"/>
    </source>
</evidence>
<accession>A0A090ADX7</accession>
<feature type="transmembrane region" description="Helical" evidence="11">
    <location>
        <begin position="96"/>
        <end position="121"/>
    </location>
</feature>
<dbReference type="GO" id="GO:0098719">
    <property type="term" value="P:sodium ion import across plasma membrane"/>
    <property type="evidence" value="ECO:0007669"/>
    <property type="project" value="TreeGrafter"/>
</dbReference>
<feature type="transmembrane region" description="Helical" evidence="11">
    <location>
        <begin position="314"/>
        <end position="340"/>
    </location>
</feature>
<evidence type="ECO:0000256" key="10">
    <source>
        <dbReference type="ARBA" id="ARBA00023201"/>
    </source>
</evidence>
<dbReference type="Gene3D" id="6.10.140.1330">
    <property type="match status" value="1"/>
</dbReference>
<sequence length="819" mass="93263">MLYPPSSFIEFVILILLLLFTATLSLAVSNRIHLPFPAVLVLVGILLAQFEMVSQPLQELFLHDWFPPILLLILLPTLIFAAAFKLDARQLGYTLLPILILAVPGLLLSITLMGIAIWYFTSLNLPNALLLGTILSATDPVAIIALFKRLNAPKRLIVLIEGESLFNNVAAIIATAIILPMVSVGHFPSDTLWQGVETFAWKFIGGIVVGWAMALIIGWLLQQLEKNTFIEISLTILLVYGAFLLAEEGLEVSGVMAVAIVGIALGSWEQSKLSPLTYQYLQQFWKYLAQVAYALIFLLTGLSLHLTIWKHGGLVAIVIIAMLLSRAIVVYGLTAIMNWLPYQRPIHWRYSTVMYWGSLRGAIALAMVLTLDEFALADTFLDVVISAVLFTLLVKGLTLNKLIHWLKLDTPSLVDKLSRIEGKLKAQQRAFGRIPEFQQGGLFSARIAERQCRRCEENIRDTRNQFINLQKIAASSEEEQHLLFLRIFAEEKTLYDEMFAKGHLSERAYRKLIYSLELQTEAIRHEGQLPRFTLHFLWLERWQITLLNFLENLPMTRRWARYWNALQTAKDYEEAWGRHQGNIHILAYLDELSQTESIRPQVIEKVRSHYRRWHDSARARIDNTTEQFAEFVATMQEQLAERLILHAEREAITEQAQAGFLAAGVAQTMLKNLDTQIYEQSGVKLAVAHLHLDPLQLLSKVPVFRNISPEEGKLIMNYLKTRMFPAREIILKPGDSNDSLYLIVHGVIRVSRLEQEYDKDVATLMAGDFFGEEALWQPISSTTTYRTVTPCSVYELCREDFEKVQILRHPQEKSSKCLR</sequence>
<evidence type="ECO:0000256" key="5">
    <source>
        <dbReference type="ARBA" id="ARBA00022692"/>
    </source>
</evidence>
<keyword evidence="4" id="KW-1003">Cell membrane</keyword>
<gene>
    <name evidence="13" type="ORF">THII_1846</name>
</gene>
<dbReference type="GO" id="GO:0005886">
    <property type="term" value="C:plasma membrane"/>
    <property type="evidence" value="ECO:0007669"/>
    <property type="project" value="UniProtKB-SubCell"/>
</dbReference>
<evidence type="ECO:0000256" key="1">
    <source>
        <dbReference type="ARBA" id="ARBA00004651"/>
    </source>
</evidence>
<dbReference type="GO" id="GO:0015385">
    <property type="term" value="F:sodium:proton antiporter activity"/>
    <property type="evidence" value="ECO:0007669"/>
    <property type="project" value="InterPro"/>
</dbReference>
<keyword evidence="6 11" id="KW-1133">Transmembrane helix</keyword>
<dbReference type="Pfam" id="PF00999">
    <property type="entry name" value="Na_H_Exchanger"/>
    <property type="match status" value="1"/>
</dbReference>
<proteinExistence type="predicted"/>
<feature type="transmembrane region" description="Helical" evidence="11">
    <location>
        <begin position="228"/>
        <end position="246"/>
    </location>
</feature>
<dbReference type="EMBL" id="AP014633">
    <property type="protein sequence ID" value="BAP56143.1"/>
    <property type="molecule type" value="Genomic_DNA"/>
</dbReference>
<feature type="transmembrane region" description="Helical" evidence="11">
    <location>
        <begin position="65"/>
        <end position="84"/>
    </location>
</feature>
<dbReference type="CDD" id="cd00038">
    <property type="entry name" value="CAP_ED"/>
    <property type="match status" value="1"/>
</dbReference>
<dbReference type="InterPro" id="IPR014710">
    <property type="entry name" value="RmlC-like_jellyroll"/>
</dbReference>
<feature type="transmembrane region" description="Helical" evidence="11">
    <location>
        <begin position="199"/>
        <end position="221"/>
    </location>
</feature>
<dbReference type="KEGG" id="tig:THII_1846"/>
<evidence type="ECO:0000256" key="6">
    <source>
        <dbReference type="ARBA" id="ARBA00022989"/>
    </source>
</evidence>
<dbReference type="PROSITE" id="PS50042">
    <property type="entry name" value="CNMP_BINDING_3"/>
    <property type="match status" value="1"/>
</dbReference>
<protein>
    <submittedName>
        <fullName evidence="13">Sodium/hydrogen exchanger family protein</fullName>
    </submittedName>
</protein>
<feature type="transmembrane region" description="Helical" evidence="11">
    <location>
        <begin position="127"/>
        <end position="147"/>
    </location>
</feature>
<dbReference type="Proteomes" id="UP000031623">
    <property type="component" value="Chromosome"/>
</dbReference>
<dbReference type="Gene3D" id="2.60.120.10">
    <property type="entry name" value="Jelly Rolls"/>
    <property type="match status" value="1"/>
</dbReference>
<dbReference type="STRING" id="40754.THII_1846"/>
<feature type="transmembrane region" description="Helical" evidence="11">
    <location>
        <begin position="252"/>
        <end position="268"/>
    </location>
</feature>
<dbReference type="InterPro" id="IPR018422">
    <property type="entry name" value="Cation/H_exchanger_CPA1"/>
</dbReference>
<keyword evidence="5 11" id="KW-0812">Transmembrane</keyword>
<feature type="transmembrane region" description="Helical" evidence="11">
    <location>
        <begin position="352"/>
        <end position="371"/>
    </location>
</feature>
<dbReference type="AlphaFoldDB" id="A0A090ADX7"/>
<keyword evidence="3" id="KW-0050">Antiport</keyword>
<dbReference type="PANTHER" id="PTHR10110:SF86">
    <property type="entry name" value="SODIUM_HYDROGEN EXCHANGER 7"/>
    <property type="match status" value="1"/>
</dbReference>
<evidence type="ECO:0000256" key="4">
    <source>
        <dbReference type="ARBA" id="ARBA00022475"/>
    </source>
</evidence>
<feature type="transmembrane region" description="Helical" evidence="11">
    <location>
        <begin position="6"/>
        <end position="27"/>
    </location>
</feature>
<dbReference type="InterPro" id="IPR000595">
    <property type="entry name" value="cNMP-bd_dom"/>
</dbReference>
<evidence type="ECO:0000313" key="13">
    <source>
        <dbReference type="EMBL" id="BAP56143.1"/>
    </source>
</evidence>
<dbReference type="InterPro" id="IPR018490">
    <property type="entry name" value="cNMP-bd_dom_sf"/>
</dbReference>
<keyword evidence="2" id="KW-0813">Transport</keyword>
<keyword evidence="10" id="KW-0739">Sodium transport</keyword>
<evidence type="ECO:0000313" key="14">
    <source>
        <dbReference type="Proteomes" id="UP000031623"/>
    </source>
</evidence>
<feature type="domain" description="Cyclic nucleotide-binding" evidence="12">
    <location>
        <begin position="703"/>
        <end position="804"/>
    </location>
</feature>
<dbReference type="Pfam" id="PF00027">
    <property type="entry name" value="cNMP_binding"/>
    <property type="match status" value="1"/>
</dbReference>
<keyword evidence="9 11" id="KW-0472">Membrane</keyword>
<evidence type="ECO:0000256" key="7">
    <source>
        <dbReference type="ARBA" id="ARBA00023053"/>
    </source>
</evidence>
<evidence type="ECO:0000259" key="12">
    <source>
        <dbReference type="PROSITE" id="PS50042"/>
    </source>
</evidence>
<dbReference type="SUPFAM" id="SSF51206">
    <property type="entry name" value="cAMP-binding domain-like"/>
    <property type="match status" value="1"/>
</dbReference>
<keyword evidence="14" id="KW-1185">Reference proteome</keyword>
<keyword evidence="8" id="KW-0406">Ion transport</keyword>